<protein>
    <submittedName>
        <fullName evidence="1">Uncharacterized protein</fullName>
    </submittedName>
</protein>
<name>A0ABD2N214_9CUCU</name>
<dbReference type="Proteomes" id="UP001516400">
    <property type="component" value="Unassembled WGS sequence"/>
</dbReference>
<keyword evidence="2" id="KW-1185">Reference proteome</keyword>
<sequence>MGEVSKSNSVRAMINLFESRSQPEVSRSRLNRPMSKSFSSLSNLERQRPILNSSTNQDNLNDIEKRLARYNLKIENYRSYTKEDHISFQYELIEMLSILVNDGDYRKLELMEIIQSKLEELNEKLPNSLGDTENFTYKPFSPRPLTIGGSLGTLQNVGNTPTTPLPNGFPKFSQNEKLEGARKPPVIIGGPSTTLHHSPVNEVPFSNSQRSPIILGGSTGILHSPLLPKLGIFQRTLSQQEVKSPFTGLKTTSTPIKRAQSLGGIGGTRTSSEKNVVASESGQRPKSVGNNYGNFNSFVLGGNEGTLRSPEINGNIAEVKTNVSSPVGEASRSTLDLQETLGNSKDDSLASVELLKRFFELKATDKVKLESQNSFDAKSDQREIFSSYVENLGVGPEREDENEDDDAYPVVKAPRFLAGVVLRDVSESENENDTDDFFTENISEEESSNVPIVREVINETIIPSLEQRIQDHPDVDETCSISSERSIYVDPVECILFVSENYVPMVAIHNP</sequence>
<proteinExistence type="predicted"/>
<evidence type="ECO:0000313" key="1">
    <source>
        <dbReference type="EMBL" id="KAL3272603.1"/>
    </source>
</evidence>
<evidence type="ECO:0000313" key="2">
    <source>
        <dbReference type="Proteomes" id="UP001516400"/>
    </source>
</evidence>
<dbReference type="EMBL" id="JABFTP020000062">
    <property type="protein sequence ID" value="KAL3272603.1"/>
    <property type="molecule type" value="Genomic_DNA"/>
</dbReference>
<gene>
    <name evidence="1" type="ORF">HHI36_014073</name>
</gene>
<dbReference type="AlphaFoldDB" id="A0ABD2N214"/>
<accession>A0ABD2N214</accession>
<comment type="caution">
    <text evidence="1">The sequence shown here is derived from an EMBL/GenBank/DDBJ whole genome shotgun (WGS) entry which is preliminary data.</text>
</comment>
<organism evidence="1 2">
    <name type="scientific">Cryptolaemus montrouzieri</name>
    <dbReference type="NCBI Taxonomy" id="559131"/>
    <lineage>
        <taxon>Eukaryota</taxon>
        <taxon>Metazoa</taxon>
        <taxon>Ecdysozoa</taxon>
        <taxon>Arthropoda</taxon>
        <taxon>Hexapoda</taxon>
        <taxon>Insecta</taxon>
        <taxon>Pterygota</taxon>
        <taxon>Neoptera</taxon>
        <taxon>Endopterygota</taxon>
        <taxon>Coleoptera</taxon>
        <taxon>Polyphaga</taxon>
        <taxon>Cucujiformia</taxon>
        <taxon>Coccinelloidea</taxon>
        <taxon>Coccinellidae</taxon>
        <taxon>Scymninae</taxon>
        <taxon>Scymnini</taxon>
        <taxon>Cryptolaemus</taxon>
    </lineage>
</organism>
<reference evidence="1 2" key="1">
    <citation type="journal article" date="2021" name="BMC Biol.">
        <title>Horizontally acquired antibacterial genes associated with adaptive radiation of ladybird beetles.</title>
        <authorList>
            <person name="Li H.S."/>
            <person name="Tang X.F."/>
            <person name="Huang Y.H."/>
            <person name="Xu Z.Y."/>
            <person name="Chen M.L."/>
            <person name="Du X.Y."/>
            <person name="Qiu B.Y."/>
            <person name="Chen P.T."/>
            <person name="Zhang W."/>
            <person name="Slipinski A."/>
            <person name="Escalona H.E."/>
            <person name="Waterhouse R.M."/>
            <person name="Zwick A."/>
            <person name="Pang H."/>
        </authorList>
    </citation>
    <scope>NUCLEOTIDE SEQUENCE [LARGE SCALE GENOMIC DNA]</scope>
    <source>
        <strain evidence="1">SYSU2018</strain>
    </source>
</reference>